<keyword evidence="4" id="KW-1185">Reference proteome</keyword>
<evidence type="ECO:0000313" key="3">
    <source>
        <dbReference type="EMBL" id="POF34804.1"/>
    </source>
</evidence>
<dbReference type="OrthoDB" id="9776116at2"/>
<name>A0A2S3V490_9HYPH</name>
<dbReference type="PANTHER" id="PTHR33608">
    <property type="entry name" value="BLL2464 PROTEIN"/>
    <property type="match status" value="1"/>
</dbReference>
<dbReference type="InterPro" id="IPR002881">
    <property type="entry name" value="DUF58"/>
</dbReference>
<gene>
    <name evidence="3" type="ORF">CLV41_1011264</name>
</gene>
<evidence type="ECO:0000313" key="4">
    <source>
        <dbReference type="Proteomes" id="UP000236959"/>
    </source>
</evidence>
<accession>A0A2S3V490</accession>
<proteinExistence type="predicted"/>
<evidence type="ECO:0000259" key="2">
    <source>
        <dbReference type="Pfam" id="PF01882"/>
    </source>
</evidence>
<feature type="region of interest" description="Disordered" evidence="1">
    <location>
        <begin position="22"/>
        <end position="46"/>
    </location>
</feature>
<protein>
    <submittedName>
        <fullName evidence="3">Uncharacterized protein DUF58</fullName>
    </submittedName>
</protein>
<dbReference type="Pfam" id="PF01882">
    <property type="entry name" value="DUF58"/>
    <property type="match status" value="1"/>
</dbReference>
<dbReference type="PANTHER" id="PTHR33608:SF12">
    <property type="entry name" value="DUF58 DOMAIN-CONTAINING PROTEIN"/>
    <property type="match status" value="1"/>
</dbReference>
<comment type="caution">
    <text evidence="3">The sequence shown here is derived from an EMBL/GenBank/DDBJ whole genome shotgun (WGS) entry which is preliminary data.</text>
</comment>
<dbReference type="EMBL" id="PPCN01000001">
    <property type="protein sequence ID" value="POF34804.1"/>
    <property type="molecule type" value="Genomic_DNA"/>
</dbReference>
<reference evidence="3 4" key="1">
    <citation type="submission" date="2018-01" db="EMBL/GenBank/DDBJ databases">
        <title>Genomic Encyclopedia of Archaeal and Bacterial Type Strains, Phase II (KMG-II): from individual species to whole genera.</title>
        <authorList>
            <person name="Goeker M."/>
        </authorList>
    </citation>
    <scope>NUCLEOTIDE SEQUENCE [LARGE SCALE GENOMIC DNA]</scope>
    <source>
        <strain evidence="3 4">DSM 17023</strain>
    </source>
</reference>
<feature type="domain" description="DUF58" evidence="2">
    <location>
        <begin position="54"/>
        <end position="236"/>
    </location>
</feature>
<organism evidence="3 4">
    <name type="scientific">Roseibium marinum</name>
    <dbReference type="NCBI Taxonomy" id="281252"/>
    <lineage>
        <taxon>Bacteria</taxon>
        <taxon>Pseudomonadati</taxon>
        <taxon>Pseudomonadota</taxon>
        <taxon>Alphaproteobacteria</taxon>
        <taxon>Hyphomicrobiales</taxon>
        <taxon>Stappiaceae</taxon>
        <taxon>Roseibium</taxon>
    </lineage>
</organism>
<sequence length="283" mass="30040">MVSAALDHPGIRLGAQELLALRDAPHPPNGHRPATRRPGAVPARLPGAGMDLREIRAFSEGDDTRRIDPAATARTGTPHVRSFHEDRDDTTLLIADFRPAMLWGTGASLRSVRAARLLARHGWQAAARGASVAGLAITASGIAALPARTGARQLSAIAQMLAHEHDKALEWQGDASSPTFSLAAALVRAARLAPPGAQVWLATDAEGIASEDEAALRRLSRRRRVTLLCPLDPVEISPPPRALPVASGAASRFARLRAFDLEPLTARMRALNVTLQVVSDDTG</sequence>
<dbReference type="AlphaFoldDB" id="A0A2S3V490"/>
<evidence type="ECO:0000256" key="1">
    <source>
        <dbReference type="SAM" id="MobiDB-lite"/>
    </source>
</evidence>
<dbReference type="Proteomes" id="UP000236959">
    <property type="component" value="Unassembled WGS sequence"/>
</dbReference>